<feature type="region of interest" description="Disordered" evidence="1">
    <location>
        <begin position="1"/>
        <end position="26"/>
    </location>
</feature>
<dbReference type="Gene3D" id="2.30.110.10">
    <property type="entry name" value="Electron Transport, Fmn-binding Protein, Chain A"/>
    <property type="match status" value="1"/>
</dbReference>
<sequence>MSGQQGFSNADTGSKPADPFKEKNLEDDISLETKIKDLSDFMQACKYGMMTTRDASSGNLVSRCMAIAAQEKAGIDLLFHTNTESHKTDELHNDPHINISFINAKGEWASINGIASVETGRELVRKYYSPDLKAWVGDLGDGKHDGGPEDPRIGIIRVKTVTATYNLANKNILSRAADVAVGTVTGKTAVTNKLREISEQEIKQWRSTH</sequence>
<dbReference type="AlphaFoldDB" id="A0A420YIJ3"/>
<gene>
    <name evidence="3" type="primary">BLI3</name>
    <name evidence="3" type="ORF">DL546_009198</name>
</gene>
<feature type="compositionally biased region" description="Polar residues" evidence="1">
    <location>
        <begin position="1"/>
        <end position="12"/>
    </location>
</feature>
<keyword evidence="4" id="KW-1185">Reference proteome</keyword>
<protein>
    <submittedName>
        <fullName evidence="3">BLI-3 blue-light-inducible Bli-3 protein</fullName>
    </submittedName>
</protein>
<reference evidence="3 4" key="1">
    <citation type="submission" date="2018-08" db="EMBL/GenBank/DDBJ databases">
        <title>Draft genome of the lignicolous fungus Coniochaeta pulveracea.</title>
        <authorList>
            <person name="Borstlap C.J."/>
            <person name="De Witt R.N."/>
            <person name="Botha A."/>
            <person name="Volschenk H."/>
        </authorList>
    </citation>
    <scope>NUCLEOTIDE SEQUENCE [LARGE SCALE GENOMIC DNA]</scope>
    <source>
        <strain evidence="3 4">CAB683</strain>
    </source>
</reference>
<dbReference type="PANTHER" id="PTHR34818">
    <property type="entry name" value="PROTEIN BLI-3"/>
    <property type="match status" value="1"/>
</dbReference>
<dbReference type="SUPFAM" id="SSF50475">
    <property type="entry name" value="FMN-binding split barrel"/>
    <property type="match status" value="1"/>
</dbReference>
<dbReference type="OrthoDB" id="434253at2759"/>
<dbReference type="PANTHER" id="PTHR34818:SF1">
    <property type="entry name" value="PROTEIN BLI-3"/>
    <property type="match status" value="1"/>
</dbReference>
<evidence type="ECO:0000259" key="2">
    <source>
        <dbReference type="Pfam" id="PF16242"/>
    </source>
</evidence>
<feature type="domain" description="General stress protein FMN-binding split barrel" evidence="2">
    <location>
        <begin position="35"/>
        <end position="188"/>
    </location>
</feature>
<organism evidence="3 4">
    <name type="scientific">Coniochaeta pulveracea</name>
    <dbReference type="NCBI Taxonomy" id="177199"/>
    <lineage>
        <taxon>Eukaryota</taxon>
        <taxon>Fungi</taxon>
        <taxon>Dikarya</taxon>
        <taxon>Ascomycota</taxon>
        <taxon>Pezizomycotina</taxon>
        <taxon>Sordariomycetes</taxon>
        <taxon>Sordariomycetidae</taxon>
        <taxon>Coniochaetales</taxon>
        <taxon>Coniochaetaceae</taxon>
        <taxon>Coniochaeta</taxon>
    </lineage>
</organism>
<comment type="caution">
    <text evidence="3">The sequence shown here is derived from an EMBL/GenBank/DDBJ whole genome shotgun (WGS) entry which is preliminary data.</text>
</comment>
<dbReference type="EMBL" id="QVQW01000008">
    <property type="protein sequence ID" value="RKU47682.1"/>
    <property type="molecule type" value="Genomic_DNA"/>
</dbReference>
<dbReference type="Pfam" id="PF16242">
    <property type="entry name" value="Pyrid_ox_like"/>
    <property type="match status" value="1"/>
</dbReference>
<evidence type="ECO:0000313" key="4">
    <source>
        <dbReference type="Proteomes" id="UP000275385"/>
    </source>
</evidence>
<dbReference type="InterPro" id="IPR052917">
    <property type="entry name" value="Stress-Dev_Protein"/>
</dbReference>
<dbReference type="InterPro" id="IPR012349">
    <property type="entry name" value="Split_barrel_FMN-bd"/>
</dbReference>
<name>A0A420YIJ3_9PEZI</name>
<proteinExistence type="predicted"/>
<dbReference type="InterPro" id="IPR038725">
    <property type="entry name" value="YdaG_split_barrel_FMN-bd"/>
</dbReference>
<dbReference type="STRING" id="177199.A0A420YIJ3"/>
<dbReference type="Proteomes" id="UP000275385">
    <property type="component" value="Unassembled WGS sequence"/>
</dbReference>
<evidence type="ECO:0000313" key="3">
    <source>
        <dbReference type="EMBL" id="RKU47682.1"/>
    </source>
</evidence>
<evidence type="ECO:0000256" key="1">
    <source>
        <dbReference type="SAM" id="MobiDB-lite"/>
    </source>
</evidence>
<accession>A0A420YIJ3</accession>